<sequence>MAAEGVTTVARPKPSTRRYLVWLSYVGGRSGFHALAKQPKVLTVVTLLERVISETLRVPYKQVRLAPSSRTDQGVHALRTSILTDLPAEISSPISSIRDPTDLMQWKKCWNETLEDYGFADAVKILDIHPVSPGFCAQRSIAYRKYVYRLCVAKPDTEWHWPPESGLLYWPQLGGFSEMHHSWLLGQPFDVRKAEEACSLFEGERNVACFYANRELARRELKHLEKTNMLSSSDTMRYMLHVKFSAGRPYHESRNPELNARMSDLFDFYNVSVVARSFVQRQIRRMMSMIVSVARGKRTMEDLKWLLDNPHPVNWVRFNEVLAPGHGLYLADVVYDPRMFTQPLPYWEHGWDTAENQSSALVKEDCDDESGEDVFEAALRHEHPDVLGLPYWDSTLDSLLPSPGDSVVWHPLFFGNDKGEVVTGPFAYTKSIPPNHTEPNPLTRNVGVAGALLTPDDVAKFREAPTFRHLTACLDPWLEQTSRRVHQWVGGAMADIYYSAQDFVYFLHYAFIDKLWEDYRQTQTDTDRLYSYPANYEACTKFHYGHQSMRPFDPLRNIDGLSDAYSLYYRYVDSPAVTCGTNEDCTTGFMFCNHLNGSMCASSVRLGGNCTGLTEYHACYEGRCDNDRCTQPAVSPTARLNAASHNPDDEQKVDAAIH</sequence>
<dbReference type="GO" id="GO:0009982">
    <property type="term" value="F:pseudouridine synthase activity"/>
    <property type="evidence" value="ECO:0007669"/>
    <property type="project" value="InterPro"/>
</dbReference>
<reference evidence="7" key="1">
    <citation type="submission" date="2022-11" db="UniProtKB">
        <authorList>
            <consortium name="WormBaseParasite"/>
        </authorList>
    </citation>
    <scope>IDENTIFICATION</scope>
</reference>
<dbReference type="PANTHER" id="PTHR11142:SF0">
    <property type="entry name" value="TRNA PSEUDOURIDINE SYNTHASE-LIKE 1"/>
    <property type="match status" value="1"/>
</dbReference>
<dbReference type="WBParaSite" id="PSAMB.scaffold5399size15559.g26561.t1">
    <property type="protein sequence ID" value="PSAMB.scaffold5399size15559.g26561.t1"/>
    <property type="gene ID" value="PSAMB.scaffold5399size15559.g26561"/>
</dbReference>
<dbReference type="InterPro" id="IPR001406">
    <property type="entry name" value="PsdUridine_synth_TruA"/>
</dbReference>
<feature type="domain" description="Pseudouridine synthase I TruA alpha/beta" evidence="5">
    <location>
        <begin position="197"/>
        <end position="336"/>
    </location>
</feature>
<dbReference type="InterPro" id="IPR020095">
    <property type="entry name" value="PsdUridine_synth_TruA_C"/>
</dbReference>
<dbReference type="Gene3D" id="3.30.70.580">
    <property type="entry name" value="Pseudouridine synthase I, catalytic domain, N-terminal subdomain"/>
    <property type="match status" value="1"/>
</dbReference>
<keyword evidence="2" id="KW-0819">tRNA processing</keyword>
<dbReference type="Gene3D" id="3.30.70.660">
    <property type="entry name" value="Pseudouridine synthase I, catalytic domain, C-terminal subdomain"/>
    <property type="match status" value="1"/>
</dbReference>
<evidence type="ECO:0000313" key="6">
    <source>
        <dbReference type="Proteomes" id="UP000887566"/>
    </source>
</evidence>
<comment type="similarity">
    <text evidence="1">Belongs to the tRNA pseudouridine synthase TruA family.</text>
</comment>
<dbReference type="SUPFAM" id="SSF55120">
    <property type="entry name" value="Pseudouridine synthase"/>
    <property type="match status" value="1"/>
</dbReference>
<name>A0A914WVD6_9BILA</name>
<dbReference type="Proteomes" id="UP000887566">
    <property type="component" value="Unplaced"/>
</dbReference>
<dbReference type="Gene3D" id="1.10.1280.10">
    <property type="entry name" value="Di-copper center containing domain from catechol oxidase"/>
    <property type="match status" value="1"/>
</dbReference>
<protein>
    <submittedName>
        <fullName evidence="7">tRNA pseudouridine synthase</fullName>
    </submittedName>
</protein>
<keyword evidence="6" id="KW-1185">Reference proteome</keyword>
<dbReference type="GO" id="GO:0016491">
    <property type="term" value="F:oxidoreductase activity"/>
    <property type="evidence" value="ECO:0007669"/>
    <property type="project" value="InterPro"/>
</dbReference>
<dbReference type="InterPro" id="IPR020094">
    <property type="entry name" value="TruA/RsuA/RluB/E/F_N"/>
</dbReference>
<organism evidence="6 7">
    <name type="scientific">Plectus sambesii</name>
    <dbReference type="NCBI Taxonomy" id="2011161"/>
    <lineage>
        <taxon>Eukaryota</taxon>
        <taxon>Metazoa</taxon>
        <taxon>Ecdysozoa</taxon>
        <taxon>Nematoda</taxon>
        <taxon>Chromadorea</taxon>
        <taxon>Plectida</taxon>
        <taxon>Plectina</taxon>
        <taxon>Plectoidea</taxon>
        <taxon>Plectidae</taxon>
        <taxon>Plectus</taxon>
    </lineage>
</organism>
<dbReference type="InterPro" id="IPR002227">
    <property type="entry name" value="Tyrosinase_Cu-bd"/>
</dbReference>
<accession>A0A914WVD6</accession>
<evidence type="ECO:0000259" key="5">
    <source>
        <dbReference type="Pfam" id="PF01416"/>
    </source>
</evidence>
<dbReference type="Pfam" id="PF01416">
    <property type="entry name" value="PseudoU_synth_1"/>
    <property type="match status" value="1"/>
</dbReference>
<dbReference type="InterPro" id="IPR008922">
    <property type="entry name" value="Di-copper_centre_dom_sf"/>
</dbReference>
<dbReference type="Pfam" id="PF00264">
    <property type="entry name" value="Tyrosinase"/>
    <property type="match status" value="1"/>
</dbReference>
<evidence type="ECO:0000313" key="7">
    <source>
        <dbReference type="WBParaSite" id="PSAMB.scaffold5399size15559.g26561.t1"/>
    </source>
</evidence>
<evidence type="ECO:0000256" key="1">
    <source>
        <dbReference type="ARBA" id="ARBA00009375"/>
    </source>
</evidence>
<dbReference type="AlphaFoldDB" id="A0A914WVD6"/>
<dbReference type="InterPro" id="IPR020103">
    <property type="entry name" value="PsdUridine_synth_cat_dom_sf"/>
</dbReference>
<evidence type="ECO:0000256" key="3">
    <source>
        <dbReference type="ARBA" id="ARBA00023235"/>
    </source>
</evidence>
<dbReference type="SUPFAM" id="SSF48056">
    <property type="entry name" value="Di-copper centre-containing domain"/>
    <property type="match status" value="1"/>
</dbReference>
<evidence type="ECO:0000259" key="4">
    <source>
        <dbReference type="Pfam" id="PF00264"/>
    </source>
</evidence>
<dbReference type="PANTHER" id="PTHR11142">
    <property type="entry name" value="PSEUDOURIDYLATE SYNTHASE"/>
    <property type="match status" value="1"/>
</dbReference>
<proteinExistence type="inferred from homology"/>
<keyword evidence="3" id="KW-0413">Isomerase</keyword>
<dbReference type="GO" id="GO:0003723">
    <property type="term" value="F:RNA binding"/>
    <property type="evidence" value="ECO:0007669"/>
    <property type="project" value="InterPro"/>
</dbReference>
<feature type="domain" description="Tyrosinase copper-binding" evidence="4">
    <location>
        <begin position="375"/>
        <end position="521"/>
    </location>
</feature>
<evidence type="ECO:0000256" key="2">
    <source>
        <dbReference type="ARBA" id="ARBA00022694"/>
    </source>
</evidence>
<dbReference type="GO" id="GO:0031119">
    <property type="term" value="P:tRNA pseudouridine synthesis"/>
    <property type="evidence" value="ECO:0007669"/>
    <property type="project" value="TreeGrafter"/>
</dbReference>
<dbReference type="InterPro" id="IPR020097">
    <property type="entry name" value="PsdUridine_synth_TruA_a/b_dom"/>
</dbReference>